<evidence type="ECO:0000256" key="1">
    <source>
        <dbReference type="ARBA" id="ARBA00008007"/>
    </source>
</evidence>
<dbReference type="Proteomes" id="UP000503308">
    <property type="component" value="Chromosome"/>
</dbReference>
<dbReference type="AlphaFoldDB" id="A0A858SMN3"/>
<dbReference type="SUPFAM" id="SSF53271">
    <property type="entry name" value="PRTase-like"/>
    <property type="match status" value="1"/>
</dbReference>
<dbReference type="KEGG" id="rpon:G3256_00550"/>
<dbReference type="PANTHER" id="PTHR47505">
    <property type="entry name" value="DNA UTILIZATION PROTEIN YHGH"/>
    <property type="match status" value="1"/>
</dbReference>
<name>A0A858SMN3_9RHOB</name>
<dbReference type="InterPro" id="IPR029057">
    <property type="entry name" value="PRTase-like"/>
</dbReference>
<proteinExistence type="inferred from homology"/>
<accession>A0A858SMN3</accession>
<dbReference type="RefSeq" id="WP_169638985.1">
    <property type="nucleotide sequence ID" value="NZ_CP048788.1"/>
</dbReference>
<comment type="similarity">
    <text evidence="1">Belongs to the ComF/GntX family.</text>
</comment>
<reference evidence="4 5" key="1">
    <citation type="submission" date="2020-02" db="EMBL/GenBank/DDBJ databases">
        <title>Genome sequence of Roseobacter ponti.</title>
        <authorList>
            <person name="Hollensteiner J."/>
            <person name="Schneider D."/>
            <person name="Poehlein A."/>
            <person name="Daniel R."/>
        </authorList>
    </citation>
    <scope>NUCLEOTIDE SEQUENCE [LARGE SCALE GENOMIC DNA]</scope>
    <source>
        <strain evidence="4 5">DSM 106830</strain>
    </source>
</reference>
<dbReference type="EMBL" id="CP048788">
    <property type="protein sequence ID" value="QJF49760.1"/>
    <property type="molecule type" value="Genomic_DNA"/>
</dbReference>
<evidence type="ECO:0000259" key="3">
    <source>
        <dbReference type="Pfam" id="PF18912"/>
    </source>
</evidence>
<dbReference type="InterPro" id="IPR000836">
    <property type="entry name" value="PRTase_dom"/>
</dbReference>
<dbReference type="Pfam" id="PF18912">
    <property type="entry name" value="DZR_2"/>
    <property type="match status" value="1"/>
</dbReference>
<organism evidence="4 5">
    <name type="scientific">Roseobacter ponti</name>
    <dbReference type="NCBI Taxonomy" id="1891787"/>
    <lineage>
        <taxon>Bacteria</taxon>
        <taxon>Pseudomonadati</taxon>
        <taxon>Pseudomonadota</taxon>
        <taxon>Alphaproteobacteria</taxon>
        <taxon>Rhodobacterales</taxon>
        <taxon>Roseobacteraceae</taxon>
        <taxon>Roseobacter</taxon>
    </lineage>
</organism>
<evidence type="ECO:0000259" key="2">
    <source>
        <dbReference type="Pfam" id="PF00156"/>
    </source>
</evidence>
<protein>
    <submittedName>
        <fullName evidence="4">ComF family protein</fullName>
    </submittedName>
</protein>
<dbReference type="InterPro" id="IPR044005">
    <property type="entry name" value="DZR_2"/>
</dbReference>
<dbReference type="Pfam" id="PF00156">
    <property type="entry name" value="Pribosyltran"/>
    <property type="match status" value="1"/>
</dbReference>
<evidence type="ECO:0000313" key="4">
    <source>
        <dbReference type="EMBL" id="QJF49760.1"/>
    </source>
</evidence>
<feature type="domain" description="Double zinc ribbon" evidence="3">
    <location>
        <begin position="16"/>
        <end position="75"/>
    </location>
</feature>
<dbReference type="PANTHER" id="PTHR47505:SF1">
    <property type="entry name" value="DNA UTILIZATION PROTEIN YHGH"/>
    <property type="match status" value="1"/>
</dbReference>
<feature type="domain" description="Phosphoribosyltransferase" evidence="2">
    <location>
        <begin position="152"/>
        <end position="245"/>
    </location>
</feature>
<dbReference type="InterPro" id="IPR051910">
    <property type="entry name" value="ComF/GntX_DNA_util-trans"/>
</dbReference>
<evidence type="ECO:0000313" key="5">
    <source>
        <dbReference type="Proteomes" id="UP000503308"/>
    </source>
</evidence>
<gene>
    <name evidence="4" type="ORF">G3256_00550</name>
</gene>
<dbReference type="CDD" id="cd06223">
    <property type="entry name" value="PRTases_typeI"/>
    <property type="match status" value="1"/>
</dbReference>
<sequence>MAERYRVAQLSLQTAVQTIFPARCLSCGDRVDGDFGLCGSCWRDTGFIGGAICDTCGTPLPGEDSQDTLKCDECLRVDRPWSRGRAALVYRDVGRRMVLALKHGDRQEIAGPAALWMSRAIADLPKENLLVAPVPLHWTRLLRRRYNQAGLLAQALSRHAGLPVCPDLLIRHQRTETMEGKNQELRFSSVKGAIRVHPRRRHRIVGRPVLIVDDVLTTGATLASAADACIAAGSGPVYVVVLARVAKDT</sequence>
<dbReference type="Gene3D" id="3.40.50.2020">
    <property type="match status" value="1"/>
</dbReference>
<keyword evidence="5" id="KW-1185">Reference proteome</keyword>